<evidence type="ECO:0000313" key="5">
    <source>
        <dbReference type="EMBL" id="TQL96241.1"/>
    </source>
</evidence>
<dbReference type="RefSeq" id="WP_141955118.1">
    <property type="nucleotide sequence ID" value="NZ_VFOZ01000001.1"/>
</dbReference>
<comment type="similarity">
    <text evidence="1">Belongs to the methyltransferase superfamily.</text>
</comment>
<evidence type="ECO:0000256" key="3">
    <source>
        <dbReference type="ARBA" id="ARBA00022679"/>
    </source>
</evidence>
<evidence type="ECO:0000313" key="6">
    <source>
        <dbReference type="Proteomes" id="UP000316096"/>
    </source>
</evidence>
<keyword evidence="6" id="KW-1185">Reference proteome</keyword>
<keyword evidence="3 5" id="KW-0808">Transferase</keyword>
<dbReference type="Proteomes" id="UP000316096">
    <property type="component" value="Unassembled WGS sequence"/>
</dbReference>
<dbReference type="EMBL" id="VFOZ01000001">
    <property type="protein sequence ID" value="TQL96241.1"/>
    <property type="molecule type" value="Genomic_DNA"/>
</dbReference>
<protein>
    <submittedName>
        <fullName evidence="5">Methyltransferase family protein</fullName>
    </submittedName>
</protein>
<organism evidence="5 6">
    <name type="scientific">Actinoallomurus bryophytorum</name>
    <dbReference type="NCBI Taxonomy" id="1490222"/>
    <lineage>
        <taxon>Bacteria</taxon>
        <taxon>Bacillati</taxon>
        <taxon>Actinomycetota</taxon>
        <taxon>Actinomycetes</taxon>
        <taxon>Streptosporangiales</taxon>
        <taxon>Thermomonosporaceae</taxon>
        <taxon>Actinoallomurus</taxon>
    </lineage>
</organism>
<feature type="domain" description="Methyltransferase type 11" evidence="4">
    <location>
        <begin position="51"/>
        <end position="143"/>
    </location>
</feature>
<dbReference type="Pfam" id="PF08241">
    <property type="entry name" value="Methyltransf_11"/>
    <property type="match status" value="1"/>
</dbReference>
<proteinExistence type="inferred from homology"/>
<dbReference type="InterPro" id="IPR029063">
    <property type="entry name" value="SAM-dependent_MTases_sf"/>
</dbReference>
<comment type="caution">
    <text evidence="5">The sequence shown here is derived from an EMBL/GenBank/DDBJ whole genome shotgun (WGS) entry which is preliminary data.</text>
</comment>
<dbReference type="PANTHER" id="PTHR44942">
    <property type="entry name" value="METHYLTRANSF_11 DOMAIN-CONTAINING PROTEIN"/>
    <property type="match status" value="1"/>
</dbReference>
<keyword evidence="2 5" id="KW-0489">Methyltransferase</keyword>
<dbReference type="InterPro" id="IPR051052">
    <property type="entry name" value="Diverse_substrate_MTase"/>
</dbReference>
<name>A0A543CGL5_9ACTN</name>
<dbReference type="SUPFAM" id="SSF53335">
    <property type="entry name" value="S-adenosyl-L-methionine-dependent methyltransferases"/>
    <property type="match status" value="1"/>
</dbReference>
<dbReference type="Gene3D" id="3.40.50.150">
    <property type="entry name" value="Vaccinia Virus protein VP39"/>
    <property type="match status" value="1"/>
</dbReference>
<evidence type="ECO:0000256" key="2">
    <source>
        <dbReference type="ARBA" id="ARBA00022603"/>
    </source>
</evidence>
<dbReference type="GO" id="GO:0032259">
    <property type="term" value="P:methylation"/>
    <property type="evidence" value="ECO:0007669"/>
    <property type="project" value="UniProtKB-KW"/>
</dbReference>
<dbReference type="GO" id="GO:0008757">
    <property type="term" value="F:S-adenosylmethionine-dependent methyltransferase activity"/>
    <property type="evidence" value="ECO:0007669"/>
    <property type="project" value="InterPro"/>
</dbReference>
<gene>
    <name evidence="5" type="ORF">FB559_1765</name>
</gene>
<sequence>MTRLPGPAARRYGKVFDEVAAEYDRHRPAYPDELIDQACRVAGIGSGDHVLEVGCGTGQLTRGLVARGLHVTAIEPGKSLIALARQNLEGAGEVEFVNARFEDAVLPREHFQAVFSASAFHWIDPEISWQKAADVLAPGGTLALVQYCGIEEPRSRGDQEASLAAIRKVAPDIAANWPAYRDLDATLAGMEQRRGNVSEVWAWLGSYDIAQDHAGRLFDDAQAAVMPKLLEHTPDEVNALLRTLSFYARLSEAQRRALARENEAIYERLGRPIRAGTVAALVTARRSTEQRSSGSR</sequence>
<dbReference type="OrthoDB" id="9797252at2"/>
<dbReference type="PANTHER" id="PTHR44942:SF4">
    <property type="entry name" value="METHYLTRANSFERASE TYPE 11 DOMAIN-CONTAINING PROTEIN"/>
    <property type="match status" value="1"/>
</dbReference>
<evidence type="ECO:0000259" key="4">
    <source>
        <dbReference type="Pfam" id="PF08241"/>
    </source>
</evidence>
<dbReference type="InterPro" id="IPR013216">
    <property type="entry name" value="Methyltransf_11"/>
</dbReference>
<dbReference type="CDD" id="cd02440">
    <property type="entry name" value="AdoMet_MTases"/>
    <property type="match status" value="1"/>
</dbReference>
<accession>A0A543CGL5</accession>
<dbReference type="AlphaFoldDB" id="A0A543CGL5"/>
<reference evidence="5 6" key="1">
    <citation type="submission" date="2019-06" db="EMBL/GenBank/DDBJ databases">
        <title>Sequencing the genomes of 1000 actinobacteria strains.</title>
        <authorList>
            <person name="Klenk H.-P."/>
        </authorList>
    </citation>
    <scope>NUCLEOTIDE SEQUENCE [LARGE SCALE GENOMIC DNA]</scope>
    <source>
        <strain evidence="5 6">DSM 102200</strain>
    </source>
</reference>
<evidence type="ECO:0000256" key="1">
    <source>
        <dbReference type="ARBA" id="ARBA00008361"/>
    </source>
</evidence>